<accession>A0ABW7HEK3</accession>
<dbReference type="RefSeq" id="WP_394413088.1">
    <property type="nucleotide sequence ID" value="NZ_JBIGIC010000008.1"/>
</dbReference>
<evidence type="ECO:0000256" key="1">
    <source>
        <dbReference type="SAM" id="Phobius"/>
    </source>
</evidence>
<protein>
    <submittedName>
        <fullName evidence="2">Uncharacterized protein</fullName>
    </submittedName>
</protein>
<evidence type="ECO:0000313" key="2">
    <source>
        <dbReference type="EMBL" id="MFG6488353.1"/>
    </source>
</evidence>
<proteinExistence type="predicted"/>
<evidence type="ECO:0000313" key="3">
    <source>
        <dbReference type="Proteomes" id="UP001606134"/>
    </source>
</evidence>
<feature type="transmembrane region" description="Helical" evidence="1">
    <location>
        <begin position="275"/>
        <end position="295"/>
    </location>
</feature>
<feature type="transmembrane region" description="Helical" evidence="1">
    <location>
        <begin position="56"/>
        <end position="73"/>
    </location>
</feature>
<gene>
    <name evidence="2" type="ORF">ACG04R_16820</name>
</gene>
<comment type="caution">
    <text evidence="2">The sequence shown here is derived from an EMBL/GenBank/DDBJ whole genome shotgun (WGS) entry which is preliminary data.</text>
</comment>
<feature type="transmembrane region" description="Helical" evidence="1">
    <location>
        <begin position="444"/>
        <end position="463"/>
    </location>
</feature>
<feature type="transmembrane region" description="Helical" evidence="1">
    <location>
        <begin position="344"/>
        <end position="365"/>
    </location>
</feature>
<feature type="transmembrane region" description="Helical" evidence="1">
    <location>
        <begin position="371"/>
        <end position="390"/>
    </location>
</feature>
<feature type="transmembrane region" description="Helical" evidence="1">
    <location>
        <begin position="524"/>
        <end position="545"/>
    </location>
</feature>
<keyword evidence="1" id="KW-0472">Membrane</keyword>
<feature type="transmembrane region" description="Helical" evidence="1">
    <location>
        <begin position="470"/>
        <end position="488"/>
    </location>
</feature>
<feature type="transmembrane region" description="Helical" evidence="1">
    <location>
        <begin position="124"/>
        <end position="141"/>
    </location>
</feature>
<feature type="transmembrane region" description="Helical" evidence="1">
    <location>
        <begin position="494"/>
        <end position="512"/>
    </location>
</feature>
<dbReference type="Proteomes" id="UP001606134">
    <property type="component" value="Unassembled WGS sequence"/>
</dbReference>
<keyword evidence="1" id="KW-1133">Transmembrane helix</keyword>
<keyword evidence="3" id="KW-1185">Reference proteome</keyword>
<sequence length="585" mass="62841">MPLLARRHPFVRPTVAAPVAEGRDHHVAALAAVSRRGVSRWLLLNYPLLWRARPTTLLLLALAGHVIAGWAALQLPTATLWDGDLQFHAVPLAYAWALTLAVFILVTRRMAAYRDAGERPRQRLATLALSLGVVVALAWPADHFQQVVMRRQVEAFSAEDAKLVRQLAALQDSLVHLQPVQPGAAPACAGWPAALTAASAAERLNDLLHRNRLVGSLDEKALAAALAGQHVSCGGADAPTVESGAYDFIRLSLERPLQYAGVREQLDAHDWPSALANHMVALALLPLFWAALVVMSQPRRPPERRWLGPALASLRSLARWPRLPLAGRLEDYQLRSRPAWWALWPLRMLLLSTLICVLAGGLMAAQNDVSLLALLFGGLLYLCLGIALVWRCHDVPLCIGRLSRPGTFVILIVTTLLPVLPFAALVLCLGASTGSGALKGGAASLAIALYYVAPHLLTACLVVNVVRARICVIVAILGVLITGVVAGAESAHAPFLAGWLLACAALSLRGAVPRRTGRQFGRALVALVLWLAPAALVAAMMLASSRELAEGDALRDAWVLASWWVALWLGPVQCMRRVLACPGGK</sequence>
<organism evidence="2 3">
    <name type="scientific">Pelomonas candidula</name>
    <dbReference type="NCBI Taxonomy" id="3299025"/>
    <lineage>
        <taxon>Bacteria</taxon>
        <taxon>Pseudomonadati</taxon>
        <taxon>Pseudomonadota</taxon>
        <taxon>Betaproteobacteria</taxon>
        <taxon>Burkholderiales</taxon>
        <taxon>Sphaerotilaceae</taxon>
        <taxon>Roseateles</taxon>
    </lineage>
</organism>
<feature type="transmembrane region" description="Helical" evidence="1">
    <location>
        <begin position="93"/>
        <end position="112"/>
    </location>
</feature>
<feature type="transmembrane region" description="Helical" evidence="1">
    <location>
        <begin position="557"/>
        <end position="575"/>
    </location>
</feature>
<name>A0ABW7HEK3_9BURK</name>
<feature type="transmembrane region" description="Helical" evidence="1">
    <location>
        <begin position="410"/>
        <end position="432"/>
    </location>
</feature>
<reference evidence="2 3" key="1">
    <citation type="submission" date="2024-08" db="EMBL/GenBank/DDBJ databases">
        <authorList>
            <person name="Lu H."/>
        </authorList>
    </citation>
    <scope>NUCLEOTIDE SEQUENCE [LARGE SCALE GENOMIC DNA]</scope>
    <source>
        <strain evidence="2 3">BYS78W</strain>
    </source>
</reference>
<keyword evidence="1" id="KW-0812">Transmembrane</keyword>
<dbReference type="EMBL" id="JBIGIC010000008">
    <property type="protein sequence ID" value="MFG6488353.1"/>
    <property type="molecule type" value="Genomic_DNA"/>
</dbReference>